<evidence type="ECO:0000313" key="1">
    <source>
        <dbReference type="EMBL" id="CDC05228.1"/>
    </source>
</evidence>
<gene>
    <name evidence="1" type="ORF">BN578_00759</name>
</gene>
<accession>R6MZP2</accession>
<protein>
    <submittedName>
        <fullName evidence="1">Uncharacterized protein</fullName>
    </submittedName>
</protein>
<organism evidence="1 2">
    <name type="scientific">[Clostridium] leptum CAG:27</name>
    <dbReference type="NCBI Taxonomy" id="1263068"/>
    <lineage>
        <taxon>Bacteria</taxon>
        <taxon>Bacillati</taxon>
        <taxon>Bacillota</taxon>
        <taxon>Clostridia</taxon>
        <taxon>Eubacteriales</taxon>
        <taxon>Oscillospiraceae</taxon>
        <taxon>Oscillospiraceae incertae sedis</taxon>
    </lineage>
</organism>
<name>R6MZP2_9FIRM</name>
<reference evidence="1" key="1">
    <citation type="submission" date="2012-11" db="EMBL/GenBank/DDBJ databases">
        <title>Dependencies among metagenomic species, viruses, plasmids and units of genetic variation.</title>
        <authorList>
            <person name="Nielsen H.B."/>
            <person name="Almeida M."/>
            <person name="Juncker A.S."/>
            <person name="Rasmussen S."/>
            <person name="Li J."/>
            <person name="Sunagawa S."/>
            <person name="Plichta D."/>
            <person name="Gautier L."/>
            <person name="Le Chatelier E."/>
            <person name="Peletier E."/>
            <person name="Bonde I."/>
            <person name="Nielsen T."/>
            <person name="Manichanh C."/>
            <person name="Arumugam M."/>
            <person name="Batto J."/>
            <person name="Santos M.B.Q.D."/>
            <person name="Blom N."/>
            <person name="Borruel N."/>
            <person name="Burgdorf K.S."/>
            <person name="Boumezbeur F."/>
            <person name="Casellas F."/>
            <person name="Dore J."/>
            <person name="Guarner F."/>
            <person name="Hansen T."/>
            <person name="Hildebrand F."/>
            <person name="Kaas R.S."/>
            <person name="Kennedy S."/>
            <person name="Kristiansen K."/>
            <person name="Kultima J.R."/>
            <person name="Leonard P."/>
            <person name="Levenez F."/>
            <person name="Lund O."/>
            <person name="Moumen B."/>
            <person name="Le Paslier D."/>
            <person name="Pons N."/>
            <person name="Pedersen O."/>
            <person name="Prifti E."/>
            <person name="Qin J."/>
            <person name="Raes J."/>
            <person name="Tap J."/>
            <person name="Tims S."/>
            <person name="Ussery D.W."/>
            <person name="Yamada T."/>
            <person name="MetaHit consortium"/>
            <person name="Renault P."/>
            <person name="Sicheritz-Ponten T."/>
            <person name="Bork P."/>
            <person name="Wang J."/>
            <person name="Brunak S."/>
            <person name="Ehrlich S.D."/>
        </authorList>
    </citation>
    <scope>NUCLEOTIDE SEQUENCE [LARGE SCALE GENOMIC DNA]</scope>
</reference>
<comment type="caution">
    <text evidence="1">The sequence shown here is derived from an EMBL/GenBank/DDBJ whole genome shotgun (WGS) entry which is preliminary data.</text>
</comment>
<sequence>MCEKRRLKFGNRIKPNEPCRGEQNLGEYDQRDPKHKFFPFGFVTDYFHSKVHTGTSSQNGKKK</sequence>
<evidence type="ECO:0000313" key="2">
    <source>
        <dbReference type="Proteomes" id="UP000018168"/>
    </source>
</evidence>
<dbReference type="EMBL" id="CBEP010000099">
    <property type="protein sequence ID" value="CDC05228.1"/>
    <property type="molecule type" value="Genomic_DNA"/>
</dbReference>
<proteinExistence type="predicted"/>
<dbReference type="AlphaFoldDB" id="R6MZP2"/>
<dbReference type="Proteomes" id="UP000018168">
    <property type="component" value="Unassembled WGS sequence"/>
</dbReference>